<gene>
    <name evidence="13" type="ORF">ABUE30_07655</name>
</gene>
<evidence type="ECO:0000259" key="12">
    <source>
        <dbReference type="Pfam" id="PF25850"/>
    </source>
</evidence>
<dbReference type="PANTHER" id="PTHR40088">
    <property type="entry name" value="PECTATE LYASE (EUROFUNG)"/>
    <property type="match status" value="1"/>
</dbReference>
<dbReference type="InterPro" id="IPR012334">
    <property type="entry name" value="Pectin_lyas_fold"/>
</dbReference>
<accession>A0ABW9G886</accession>
<comment type="caution">
    <text evidence="13">The sequence shown here is derived from an EMBL/GenBank/DDBJ whole genome shotgun (WGS) entry which is preliminary data.</text>
</comment>
<keyword evidence="7 13" id="KW-0456">Lyase</keyword>
<keyword evidence="5 9" id="KW-0732">Signal</keyword>
<evidence type="ECO:0000313" key="14">
    <source>
        <dbReference type="Proteomes" id="UP001629953"/>
    </source>
</evidence>
<evidence type="ECO:0000256" key="6">
    <source>
        <dbReference type="ARBA" id="ARBA00022837"/>
    </source>
</evidence>
<dbReference type="Proteomes" id="UP001629953">
    <property type="component" value="Unassembled WGS sequence"/>
</dbReference>
<evidence type="ECO:0000256" key="7">
    <source>
        <dbReference type="ARBA" id="ARBA00023239"/>
    </source>
</evidence>
<evidence type="ECO:0000259" key="11">
    <source>
        <dbReference type="Pfam" id="PF25849"/>
    </source>
</evidence>
<feature type="domain" description="Pectate disaccharide-lyase-like N-terminal" evidence="11">
    <location>
        <begin position="34"/>
        <end position="279"/>
    </location>
</feature>
<dbReference type="Pfam" id="PF25850">
    <property type="entry name" value="PelX_Ig"/>
    <property type="match status" value="1"/>
</dbReference>
<evidence type="ECO:0000256" key="1">
    <source>
        <dbReference type="ARBA" id="ARBA00001913"/>
    </source>
</evidence>
<dbReference type="InterPro" id="IPR058953">
    <property type="entry name" value="PelX-like_N"/>
</dbReference>
<dbReference type="InterPro" id="IPR052052">
    <property type="entry name" value="Polysaccharide_Lyase_9"/>
</dbReference>
<dbReference type="InterPro" id="IPR006626">
    <property type="entry name" value="PbH1"/>
</dbReference>
<evidence type="ECO:0000256" key="3">
    <source>
        <dbReference type="ARBA" id="ARBA00022525"/>
    </source>
</evidence>
<organism evidence="13 14">
    <name type="scientific">Celerinatantimonas yamalensis</name>
    <dbReference type="NCBI Taxonomy" id="559956"/>
    <lineage>
        <taxon>Bacteria</taxon>
        <taxon>Pseudomonadati</taxon>
        <taxon>Pseudomonadota</taxon>
        <taxon>Gammaproteobacteria</taxon>
        <taxon>Celerinatantimonadaceae</taxon>
        <taxon>Celerinatantimonas</taxon>
    </lineage>
</organism>
<evidence type="ECO:0000259" key="10">
    <source>
        <dbReference type="Pfam" id="PF22842"/>
    </source>
</evidence>
<dbReference type="Gene3D" id="2.160.20.10">
    <property type="entry name" value="Single-stranded right-handed beta-helix, Pectin lyase-like"/>
    <property type="match status" value="1"/>
</dbReference>
<feature type="chain" id="PRO_5046599472" evidence="9">
    <location>
        <begin position="27"/>
        <end position="743"/>
    </location>
</feature>
<dbReference type="RefSeq" id="WP_408623129.1">
    <property type="nucleotide sequence ID" value="NZ_JBEQCT010000002.1"/>
</dbReference>
<feature type="signal peptide" evidence="9">
    <location>
        <begin position="1"/>
        <end position="26"/>
    </location>
</feature>
<comment type="cofactor">
    <cofactor evidence="1">
        <name>Ca(2+)</name>
        <dbReference type="ChEBI" id="CHEBI:29108"/>
    </cofactor>
</comment>
<reference evidence="13 14" key="1">
    <citation type="journal article" date="2013" name="Int. J. Syst. Evol. Microbiol.">
        <title>Celerinatantimonas yamalensis sp. nov., a cold-adapted diazotrophic bacterium from a cold permafrost brine.</title>
        <authorList>
            <person name="Shcherbakova V."/>
            <person name="Chuvilskaya N."/>
            <person name="Rivkina E."/>
            <person name="Demidov N."/>
            <person name="Uchaeva V."/>
            <person name="Suetin S."/>
            <person name="Suzina N."/>
            <person name="Gilichinsky D."/>
        </authorList>
    </citation>
    <scope>NUCLEOTIDE SEQUENCE [LARGE SCALE GENOMIC DNA]</scope>
    <source>
        <strain evidence="13 14">C7</strain>
    </source>
</reference>
<feature type="domain" description="Pel9A-like right handed beta-helix region" evidence="10">
    <location>
        <begin position="457"/>
        <end position="657"/>
    </location>
</feature>
<proteinExistence type="inferred from homology"/>
<dbReference type="InterPro" id="IPR011050">
    <property type="entry name" value="Pectin_lyase_fold/virulence"/>
</dbReference>
<evidence type="ECO:0000256" key="8">
    <source>
        <dbReference type="ARBA" id="ARBA00038263"/>
    </source>
</evidence>
<comment type="similarity">
    <text evidence="8">Belongs to the polysaccharide lyase 9 family.</text>
</comment>
<comment type="subcellular location">
    <subcellularLocation>
        <location evidence="2">Secreted</location>
    </subcellularLocation>
</comment>
<sequence length="743" mass="81531">MKKNYGLVLNACASALLLMYSANSVAQSREWVPITFGQSTDLNFGSTILPNKIGTNQVTHDGKQVTQAGPLLDHFTIESRGGKLANSHEGGTFYYTVLPTSENFTLSADVTLEQLGPETGATPNRQEGAGLIVRDIIGPARANPQPLGHEEFPSSSNMVMNLLRSHSRSNDNQANANASFRRGVRAPWGSPHNLLKRHDYVEGLVHDTNHTYHMTLQRTDKDFVVGIQQPGQTEVKYTIKNAPANLVSIQDKTHQYVGFFAARNAKVKIQNVTLLTSQAHTLQTPAYQAPAIQMLVEVASPAITTVHDYVVQAVANYDGEYQVIQDGHPLGNAVAVKAGELLSVPAQVEAKSDFKLMFTRAGQTQVSTQRQWQVTYQSGLADPYDIYVSPDGKATNAGSRKSPLDIETAIKLLPQGGEIHLTSGKYPGITLDKSLSGTPTQPKRLVGEGDVSFTGMVHVKADNWQLLNFEVVGERLIINGSHNWIDHVVVHEAPDTGIQVTSKRGIGRALWASYNLITNSESYNNMDKSQINADGFAVKMRVGDGNTLVNCVSHHNVDDGFDLFNKVEDGPDGAVKIINSIAFNNGQTFHMKNMKGGHRGNGFKLGGEGLPVAHTLVHSLSFNNHMDGITDNFNPGPLTIMDNIAINNQRFNYILRNNPYGKILRRNYLSQNISMHLDKGKHYDDAVHGDISSSNEFYINGKNTVDLNAKVKSEIEKVVNEVVVNEKQASKQIQELKRILNKN</sequence>
<evidence type="ECO:0000256" key="5">
    <source>
        <dbReference type="ARBA" id="ARBA00022729"/>
    </source>
</evidence>
<keyword evidence="4" id="KW-0479">Metal-binding</keyword>
<evidence type="ECO:0000256" key="9">
    <source>
        <dbReference type="SAM" id="SignalP"/>
    </source>
</evidence>
<keyword evidence="6" id="KW-0106">Calcium</keyword>
<dbReference type="Pfam" id="PF25849">
    <property type="entry name" value="PelX_N"/>
    <property type="match status" value="1"/>
</dbReference>
<dbReference type="Pfam" id="PF22842">
    <property type="entry name" value="Pel9A-like_beta_helix"/>
    <property type="match status" value="1"/>
</dbReference>
<dbReference type="GO" id="GO:0016829">
    <property type="term" value="F:lyase activity"/>
    <property type="evidence" value="ECO:0007669"/>
    <property type="project" value="UniProtKB-KW"/>
</dbReference>
<dbReference type="InterPro" id="IPR053868">
    <property type="entry name" value="Pel9A-like_beta_helix"/>
</dbReference>
<keyword evidence="14" id="KW-1185">Reference proteome</keyword>
<feature type="domain" description="Pectate disaccharide-lyase-like central Ig-like" evidence="12">
    <location>
        <begin position="297"/>
        <end position="374"/>
    </location>
</feature>
<dbReference type="SMART" id="SM00710">
    <property type="entry name" value="PbH1"/>
    <property type="match status" value="3"/>
</dbReference>
<protein>
    <submittedName>
        <fullName evidence="13">Exopolygalacturonate lyase</fullName>
    </submittedName>
</protein>
<dbReference type="SUPFAM" id="SSF51126">
    <property type="entry name" value="Pectin lyase-like"/>
    <property type="match status" value="1"/>
</dbReference>
<dbReference type="EMBL" id="JBEQCT010000002">
    <property type="protein sequence ID" value="MFM2484941.1"/>
    <property type="molecule type" value="Genomic_DNA"/>
</dbReference>
<evidence type="ECO:0000256" key="4">
    <source>
        <dbReference type="ARBA" id="ARBA00022723"/>
    </source>
</evidence>
<evidence type="ECO:0000256" key="2">
    <source>
        <dbReference type="ARBA" id="ARBA00004613"/>
    </source>
</evidence>
<evidence type="ECO:0000313" key="13">
    <source>
        <dbReference type="EMBL" id="MFM2484941.1"/>
    </source>
</evidence>
<name>A0ABW9G886_9GAMM</name>
<keyword evidence="3" id="KW-0964">Secreted</keyword>
<dbReference type="InterPro" id="IPR058863">
    <property type="entry name" value="PelX-like_Ig"/>
</dbReference>
<dbReference type="PANTHER" id="PTHR40088:SF1">
    <property type="entry name" value="PECTATE LYASE PEL9"/>
    <property type="match status" value="1"/>
</dbReference>